<evidence type="ECO:0000313" key="2">
    <source>
        <dbReference type="EMBL" id="KLO17313.1"/>
    </source>
</evidence>
<gene>
    <name evidence="2" type="ORF">SCHPADRAFT_172518</name>
</gene>
<dbReference type="EMBL" id="KQ085906">
    <property type="protein sequence ID" value="KLO17313.1"/>
    <property type="molecule type" value="Genomic_DNA"/>
</dbReference>
<feature type="region of interest" description="Disordered" evidence="1">
    <location>
        <begin position="52"/>
        <end position="119"/>
    </location>
</feature>
<reference evidence="2 3" key="1">
    <citation type="submission" date="2015-04" db="EMBL/GenBank/DDBJ databases">
        <title>Complete genome sequence of Schizopora paradoxa KUC8140, a cosmopolitan wood degrader in East Asia.</title>
        <authorList>
            <consortium name="DOE Joint Genome Institute"/>
            <person name="Min B."/>
            <person name="Park H."/>
            <person name="Jang Y."/>
            <person name="Kim J.-J."/>
            <person name="Kim K.H."/>
            <person name="Pangilinan J."/>
            <person name="Lipzen A."/>
            <person name="Riley R."/>
            <person name="Grigoriev I.V."/>
            <person name="Spatafora J.W."/>
            <person name="Choi I.-G."/>
        </authorList>
    </citation>
    <scope>NUCLEOTIDE SEQUENCE [LARGE SCALE GENOMIC DNA]</scope>
    <source>
        <strain evidence="2 3">KUC8140</strain>
    </source>
</reference>
<dbReference type="InParanoid" id="A0A0H2S6K1"/>
<feature type="region of interest" description="Disordered" evidence="1">
    <location>
        <begin position="15"/>
        <end position="39"/>
    </location>
</feature>
<name>A0A0H2S6K1_9AGAM</name>
<organism evidence="2 3">
    <name type="scientific">Schizopora paradoxa</name>
    <dbReference type="NCBI Taxonomy" id="27342"/>
    <lineage>
        <taxon>Eukaryota</taxon>
        <taxon>Fungi</taxon>
        <taxon>Dikarya</taxon>
        <taxon>Basidiomycota</taxon>
        <taxon>Agaricomycotina</taxon>
        <taxon>Agaricomycetes</taxon>
        <taxon>Hymenochaetales</taxon>
        <taxon>Schizoporaceae</taxon>
        <taxon>Schizopora</taxon>
    </lineage>
</organism>
<feature type="compositionally biased region" description="Basic and acidic residues" evidence="1">
    <location>
        <begin position="15"/>
        <end position="38"/>
    </location>
</feature>
<evidence type="ECO:0000313" key="3">
    <source>
        <dbReference type="Proteomes" id="UP000053477"/>
    </source>
</evidence>
<proteinExistence type="predicted"/>
<sequence length="119" mass="13352">MLSLSPKHILHLDHLNNSHDHHDHHDGEEARLGGRNGDELNDFNIAQLQLQFSSPSKDHTHNTHSLLQQQQQQQQQELLDADFRFPPSDELENGNTTTNTIIGVNGANGTMSGRDGEEM</sequence>
<dbReference type="Proteomes" id="UP000053477">
    <property type="component" value="Unassembled WGS sequence"/>
</dbReference>
<accession>A0A0H2S6K1</accession>
<dbReference type="AlphaFoldDB" id="A0A0H2S6K1"/>
<keyword evidence="3" id="KW-1185">Reference proteome</keyword>
<feature type="compositionally biased region" description="Low complexity" evidence="1">
    <location>
        <begin position="93"/>
        <end position="110"/>
    </location>
</feature>
<protein>
    <submittedName>
        <fullName evidence="2">Uncharacterized protein</fullName>
    </submittedName>
</protein>
<evidence type="ECO:0000256" key="1">
    <source>
        <dbReference type="SAM" id="MobiDB-lite"/>
    </source>
</evidence>